<organism evidence="3 4">
    <name type="scientific">Apiospora saccharicola</name>
    <dbReference type="NCBI Taxonomy" id="335842"/>
    <lineage>
        <taxon>Eukaryota</taxon>
        <taxon>Fungi</taxon>
        <taxon>Dikarya</taxon>
        <taxon>Ascomycota</taxon>
        <taxon>Pezizomycotina</taxon>
        <taxon>Sordariomycetes</taxon>
        <taxon>Xylariomycetidae</taxon>
        <taxon>Amphisphaeriales</taxon>
        <taxon>Apiosporaceae</taxon>
        <taxon>Apiospora</taxon>
    </lineage>
</organism>
<keyword evidence="4" id="KW-1185">Reference proteome</keyword>
<accession>A0ABR1VPG0</accession>
<comment type="caution">
    <text evidence="3">The sequence shown here is derived from an EMBL/GenBank/DDBJ whole genome shotgun (WGS) entry which is preliminary data.</text>
</comment>
<evidence type="ECO:0008006" key="5">
    <source>
        <dbReference type="Google" id="ProtNLM"/>
    </source>
</evidence>
<dbReference type="EMBL" id="JAQQWM010000003">
    <property type="protein sequence ID" value="KAK8073135.1"/>
    <property type="molecule type" value="Genomic_DNA"/>
</dbReference>
<dbReference type="Proteomes" id="UP001446871">
    <property type="component" value="Unassembled WGS sequence"/>
</dbReference>
<keyword evidence="2" id="KW-0812">Transmembrane</keyword>
<feature type="region of interest" description="Disordered" evidence="1">
    <location>
        <begin position="1"/>
        <end position="22"/>
    </location>
</feature>
<reference evidence="3 4" key="1">
    <citation type="submission" date="2023-01" db="EMBL/GenBank/DDBJ databases">
        <title>Analysis of 21 Apiospora genomes using comparative genomics revels a genus with tremendous synthesis potential of carbohydrate active enzymes and secondary metabolites.</title>
        <authorList>
            <person name="Sorensen T."/>
        </authorList>
    </citation>
    <scope>NUCLEOTIDE SEQUENCE [LARGE SCALE GENOMIC DNA]</scope>
    <source>
        <strain evidence="3 4">CBS 83171</strain>
    </source>
</reference>
<evidence type="ECO:0000256" key="2">
    <source>
        <dbReference type="SAM" id="Phobius"/>
    </source>
</evidence>
<keyword evidence="2" id="KW-0472">Membrane</keyword>
<evidence type="ECO:0000256" key="1">
    <source>
        <dbReference type="SAM" id="MobiDB-lite"/>
    </source>
</evidence>
<feature type="transmembrane region" description="Helical" evidence="2">
    <location>
        <begin position="220"/>
        <end position="240"/>
    </location>
</feature>
<sequence>MSAVSTGANAVAATNPPFNREQPLSQLVNHPGQRAGLFVRFAYKLGGRYFEPVEPIDASARGDVVMREVNHTWKLATATTKAWDMIHHLLYKPVILFGSISSVSNLSSRKSTIVPPTHMISHQFMVADIEPGRPGRELVFSSFDRSVELTTALDRPALLRPVGCFAESYPDVVTGSMAIKFVVVALEVQKRALLRLIVCALLVSVVVGVVVGVATKSVQAGFGCFGGLGVVVSIALAVVLEMHK</sequence>
<keyword evidence="2" id="KW-1133">Transmembrane helix</keyword>
<gene>
    <name evidence="3" type="ORF">PG996_006483</name>
</gene>
<protein>
    <recommendedName>
        <fullName evidence="5">Transmembrane protein</fullName>
    </recommendedName>
</protein>
<name>A0ABR1VPG0_9PEZI</name>
<evidence type="ECO:0000313" key="4">
    <source>
        <dbReference type="Proteomes" id="UP001446871"/>
    </source>
</evidence>
<feature type="transmembrane region" description="Helical" evidence="2">
    <location>
        <begin position="193"/>
        <end position="214"/>
    </location>
</feature>
<proteinExistence type="predicted"/>
<evidence type="ECO:0000313" key="3">
    <source>
        <dbReference type="EMBL" id="KAK8073135.1"/>
    </source>
</evidence>